<feature type="domain" description="Cullin family profile" evidence="2">
    <location>
        <begin position="1"/>
        <end position="39"/>
    </location>
</feature>
<dbReference type="InterPro" id="IPR036317">
    <property type="entry name" value="Cullin_homology_sf"/>
</dbReference>
<name>A0A026WXR7_OOCBI</name>
<comment type="similarity">
    <text evidence="1">Belongs to the cullin family.</text>
</comment>
<evidence type="ECO:0000313" key="3">
    <source>
        <dbReference type="EMBL" id="EZA59939.1"/>
    </source>
</evidence>
<reference evidence="3 4" key="1">
    <citation type="journal article" date="2014" name="Curr. Biol.">
        <title>The genome of the clonal raider ant Cerapachys biroi.</title>
        <authorList>
            <person name="Oxley P.R."/>
            <person name="Ji L."/>
            <person name="Fetter-Pruneda I."/>
            <person name="McKenzie S.K."/>
            <person name="Li C."/>
            <person name="Hu H."/>
            <person name="Zhang G."/>
            <person name="Kronauer D.J."/>
        </authorList>
    </citation>
    <scope>NUCLEOTIDE SEQUENCE [LARGE SCALE GENOMIC DNA]</scope>
</reference>
<dbReference type="PANTHER" id="PTHR11932">
    <property type="entry name" value="CULLIN"/>
    <property type="match status" value="1"/>
</dbReference>
<proteinExistence type="inferred from homology"/>
<dbReference type="InterPro" id="IPR045093">
    <property type="entry name" value="Cullin"/>
</dbReference>
<accession>A0A026WXR7</accession>
<dbReference type="InterPro" id="IPR059120">
    <property type="entry name" value="Cullin-like_AB"/>
</dbReference>
<evidence type="ECO:0000259" key="2">
    <source>
        <dbReference type="PROSITE" id="PS50069"/>
    </source>
</evidence>
<dbReference type="Gene3D" id="3.30.230.130">
    <property type="entry name" value="Cullin, Chain C, Domain 2"/>
    <property type="match status" value="1"/>
</dbReference>
<dbReference type="EMBL" id="KK107087">
    <property type="protein sequence ID" value="EZA59939.1"/>
    <property type="molecule type" value="Genomic_DNA"/>
</dbReference>
<dbReference type="AlphaFoldDB" id="A0A026WXR7"/>
<evidence type="ECO:0000313" key="4">
    <source>
        <dbReference type="Proteomes" id="UP000053097"/>
    </source>
</evidence>
<protein>
    <submittedName>
        <fullName evidence="3">Cullin-5</fullName>
    </submittedName>
</protein>
<dbReference type="Pfam" id="PF26557">
    <property type="entry name" value="Cullin_AB"/>
    <property type="match status" value="1"/>
</dbReference>
<sequence length="84" mass="9954">MAVLFAWNQRPNEKISYENLRLATELPDPELRRTLWSLCAFPKLKRQLLLVEPHAATPKDFANDTRFWVNQEFAIVFVYFILSN</sequence>
<dbReference type="InterPro" id="IPR016158">
    <property type="entry name" value="Cullin_homology"/>
</dbReference>
<gene>
    <name evidence="3" type="ORF">X777_16142</name>
</gene>
<keyword evidence="4" id="KW-1185">Reference proteome</keyword>
<dbReference type="Proteomes" id="UP000053097">
    <property type="component" value="Unassembled WGS sequence"/>
</dbReference>
<dbReference type="PROSITE" id="PS50069">
    <property type="entry name" value="CULLIN_2"/>
    <property type="match status" value="1"/>
</dbReference>
<dbReference type="GO" id="GO:0006511">
    <property type="term" value="P:ubiquitin-dependent protein catabolic process"/>
    <property type="evidence" value="ECO:0007669"/>
    <property type="project" value="InterPro"/>
</dbReference>
<dbReference type="STRING" id="2015173.A0A026WXR7"/>
<dbReference type="OrthoDB" id="27073at2759"/>
<dbReference type="SUPFAM" id="SSF75632">
    <property type="entry name" value="Cullin homology domain"/>
    <property type="match status" value="1"/>
</dbReference>
<dbReference type="GO" id="GO:0031625">
    <property type="term" value="F:ubiquitin protein ligase binding"/>
    <property type="evidence" value="ECO:0007669"/>
    <property type="project" value="InterPro"/>
</dbReference>
<organism evidence="3 4">
    <name type="scientific">Ooceraea biroi</name>
    <name type="common">Clonal raider ant</name>
    <name type="synonym">Cerapachys biroi</name>
    <dbReference type="NCBI Taxonomy" id="2015173"/>
    <lineage>
        <taxon>Eukaryota</taxon>
        <taxon>Metazoa</taxon>
        <taxon>Ecdysozoa</taxon>
        <taxon>Arthropoda</taxon>
        <taxon>Hexapoda</taxon>
        <taxon>Insecta</taxon>
        <taxon>Pterygota</taxon>
        <taxon>Neoptera</taxon>
        <taxon>Endopterygota</taxon>
        <taxon>Hymenoptera</taxon>
        <taxon>Apocrita</taxon>
        <taxon>Aculeata</taxon>
        <taxon>Formicoidea</taxon>
        <taxon>Formicidae</taxon>
        <taxon>Dorylinae</taxon>
        <taxon>Ooceraea</taxon>
    </lineage>
</organism>
<evidence type="ECO:0000256" key="1">
    <source>
        <dbReference type="PROSITE-ProRule" id="PRU00330"/>
    </source>
</evidence>